<keyword evidence="1" id="KW-0812">Transmembrane</keyword>
<dbReference type="AlphaFoldDB" id="A0A2H1KP57"/>
<feature type="transmembrane region" description="Helical" evidence="1">
    <location>
        <begin position="24"/>
        <end position="44"/>
    </location>
</feature>
<feature type="transmembrane region" description="Helical" evidence="1">
    <location>
        <begin position="90"/>
        <end position="108"/>
    </location>
</feature>
<accession>A0A2H1KP57</accession>
<protein>
    <submittedName>
        <fullName evidence="2">Uncharacterized protein</fullName>
    </submittedName>
</protein>
<dbReference type="EMBL" id="FXZE01000024">
    <property type="protein sequence ID" value="SMY01540.1"/>
    <property type="molecule type" value="Genomic_DNA"/>
</dbReference>
<sequence length="161" mass="17499">MRDRSSRQGILDGLRIAPSKDVIVLRNVIAVRWILLTCVLVLVWELFLQPMISSHTSVIVGTSMDLTVDIGAALVLVVHYRHHTLTKGQLVTGLAGTVLMAVGTAWMATTAPAGSVGDVLLFMCGVAVWVVLTLWVFIRALVIRKASMLMRKAHMSEAGHS</sequence>
<proteinExistence type="predicted"/>
<evidence type="ECO:0000313" key="2">
    <source>
        <dbReference type="EMBL" id="SMY01540.1"/>
    </source>
</evidence>
<keyword evidence="1" id="KW-1133">Transmembrane helix</keyword>
<feature type="transmembrane region" description="Helical" evidence="1">
    <location>
        <begin position="56"/>
        <end position="78"/>
    </location>
</feature>
<feature type="transmembrane region" description="Helical" evidence="1">
    <location>
        <begin position="120"/>
        <end position="142"/>
    </location>
</feature>
<name>A0A2H1KP57_9MICO</name>
<evidence type="ECO:0000313" key="3">
    <source>
        <dbReference type="Proteomes" id="UP000234342"/>
    </source>
</evidence>
<organism evidence="2 3">
    <name type="scientific">Brevibacterium antiquum</name>
    <dbReference type="NCBI Taxonomy" id="234835"/>
    <lineage>
        <taxon>Bacteria</taxon>
        <taxon>Bacillati</taxon>
        <taxon>Actinomycetota</taxon>
        <taxon>Actinomycetes</taxon>
        <taxon>Micrococcales</taxon>
        <taxon>Brevibacteriaceae</taxon>
        <taxon>Brevibacterium</taxon>
    </lineage>
</organism>
<keyword evidence="3" id="KW-1185">Reference proteome</keyword>
<evidence type="ECO:0000256" key="1">
    <source>
        <dbReference type="SAM" id="Phobius"/>
    </source>
</evidence>
<reference evidence="3" key="1">
    <citation type="submission" date="2017-03" db="EMBL/GenBank/DDBJ databases">
        <authorList>
            <person name="Monnet C."/>
        </authorList>
    </citation>
    <scope>NUCLEOTIDE SEQUENCE [LARGE SCALE GENOMIC DNA]</scope>
    <source>
        <strain evidence="3">P10</strain>
    </source>
</reference>
<gene>
    <name evidence="2" type="ORF">BANT10_03287</name>
</gene>
<keyword evidence="1" id="KW-0472">Membrane</keyword>
<dbReference type="Proteomes" id="UP000234342">
    <property type="component" value="Unassembled WGS sequence"/>
</dbReference>